<evidence type="ECO:0000313" key="3">
    <source>
        <dbReference type="RefSeq" id="XP_015177760.1"/>
    </source>
</evidence>
<dbReference type="RefSeq" id="XP_015177760.1">
    <property type="nucleotide sequence ID" value="XM_015322274.1"/>
</dbReference>
<feature type="compositionally biased region" description="Basic and acidic residues" evidence="1">
    <location>
        <begin position="1"/>
        <end position="10"/>
    </location>
</feature>
<accession>A0ABM1IC23</accession>
<reference evidence="3" key="1">
    <citation type="submission" date="2025-08" db="UniProtKB">
        <authorList>
            <consortium name="RefSeq"/>
        </authorList>
    </citation>
    <scope>IDENTIFICATION</scope>
    <source>
        <tissue evidence="3">Whole body</tissue>
    </source>
</reference>
<feature type="region of interest" description="Disordered" evidence="1">
    <location>
        <begin position="1"/>
        <end position="22"/>
    </location>
</feature>
<evidence type="ECO:0000256" key="1">
    <source>
        <dbReference type="SAM" id="MobiDB-lite"/>
    </source>
</evidence>
<dbReference type="GeneID" id="107067081"/>
<gene>
    <name evidence="3" type="primary">LOC107067081</name>
</gene>
<keyword evidence="2" id="KW-1185">Reference proteome</keyword>
<evidence type="ECO:0000313" key="2">
    <source>
        <dbReference type="Proteomes" id="UP000694924"/>
    </source>
</evidence>
<name>A0ABM1IC23_POLDO</name>
<proteinExistence type="predicted"/>
<sequence length="241" mass="26969">MEKQSVEEKTSANNLTSSKLYENERSIEMSNDSQLVEQSSITAMQTSLILMKLEMIKPSMENAPSTNSEKAFPCIEENTRMELPSMKFTISCDTITTQAATPYSSSMSTSTLVPSRDILQISAAPLSSIGSIPKSEILTFTTDYNNRSPDACSVLVDVVDQHDPSSTFNRDVQLSIEESFDLPQRSISSVRNDFANRTRQSRQTWRFGKCLCCTAPIDDEVSMFYFFQDLINCIIGASTYF</sequence>
<dbReference type="Proteomes" id="UP000694924">
    <property type="component" value="Unplaced"/>
</dbReference>
<feature type="compositionally biased region" description="Polar residues" evidence="1">
    <location>
        <begin position="11"/>
        <end position="20"/>
    </location>
</feature>
<organism evidence="2 3">
    <name type="scientific">Polistes dominula</name>
    <name type="common">European paper wasp</name>
    <name type="synonym">Vespa dominula</name>
    <dbReference type="NCBI Taxonomy" id="743375"/>
    <lineage>
        <taxon>Eukaryota</taxon>
        <taxon>Metazoa</taxon>
        <taxon>Ecdysozoa</taxon>
        <taxon>Arthropoda</taxon>
        <taxon>Hexapoda</taxon>
        <taxon>Insecta</taxon>
        <taxon>Pterygota</taxon>
        <taxon>Neoptera</taxon>
        <taxon>Endopterygota</taxon>
        <taxon>Hymenoptera</taxon>
        <taxon>Apocrita</taxon>
        <taxon>Aculeata</taxon>
        <taxon>Vespoidea</taxon>
        <taxon>Vespidae</taxon>
        <taxon>Polistinae</taxon>
        <taxon>Polistini</taxon>
        <taxon>Polistes</taxon>
    </lineage>
</organism>
<protein>
    <submittedName>
        <fullName evidence="3">Uncharacterized protein LOC107067081</fullName>
    </submittedName>
</protein>